<evidence type="ECO:0000313" key="2">
    <source>
        <dbReference type="Proteomes" id="UP000499080"/>
    </source>
</evidence>
<gene>
    <name evidence="1" type="ORF">AVEN_233687_1</name>
</gene>
<keyword evidence="2" id="KW-1185">Reference proteome</keyword>
<sequence>MKQTPEGENVLRKFSVPVLNFNANDYIDMIDWNEPKLKRYEPLLTKMLPDAEIETIAKTGKAPDAQLFKVPCHSQETERCVRLVTEASGKVYGLEERHGFVLARIKLQQAMKKFDTKSQFKM</sequence>
<name>A0A4Y2Q0N5_ARAVE</name>
<dbReference type="PANTHER" id="PTHR46409:SF1">
    <property type="entry name" value="HTH PSQ-TYPE DOMAIN-CONTAINING PROTEIN"/>
    <property type="match status" value="1"/>
</dbReference>
<organism evidence="1 2">
    <name type="scientific">Araneus ventricosus</name>
    <name type="common">Orbweaver spider</name>
    <name type="synonym">Epeira ventricosa</name>
    <dbReference type="NCBI Taxonomy" id="182803"/>
    <lineage>
        <taxon>Eukaryota</taxon>
        <taxon>Metazoa</taxon>
        <taxon>Ecdysozoa</taxon>
        <taxon>Arthropoda</taxon>
        <taxon>Chelicerata</taxon>
        <taxon>Arachnida</taxon>
        <taxon>Araneae</taxon>
        <taxon>Araneomorphae</taxon>
        <taxon>Entelegynae</taxon>
        <taxon>Araneoidea</taxon>
        <taxon>Araneidae</taxon>
        <taxon>Araneus</taxon>
    </lineage>
</organism>
<proteinExistence type="predicted"/>
<dbReference type="PANTHER" id="PTHR46409">
    <property type="entry name" value="HTH PSQ-TYPE DOMAIN-CONTAINING PROTEIN"/>
    <property type="match status" value="1"/>
</dbReference>
<dbReference type="EMBL" id="BGPR01012640">
    <property type="protein sequence ID" value="GBN56984.1"/>
    <property type="molecule type" value="Genomic_DNA"/>
</dbReference>
<evidence type="ECO:0000313" key="1">
    <source>
        <dbReference type="EMBL" id="GBN56984.1"/>
    </source>
</evidence>
<comment type="caution">
    <text evidence="1">The sequence shown here is derived from an EMBL/GenBank/DDBJ whole genome shotgun (WGS) entry which is preliminary data.</text>
</comment>
<dbReference type="AlphaFoldDB" id="A0A4Y2Q0N5"/>
<reference evidence="1 2" key="1">
    <citation type="journal article" date="2019" name="Sci. Rep.">
        <title>Orb-weaving spider Araneus ventricosus genome elucidates the spidroin gene catalogue.</title>
        <authorList>
            <person name="Kono N."/>
            <person name="Nakamura H."/>
            <person name="Ohtoshi R."/>
            <person name="Moran D.A.P."/>
            <person name="Shinohara A."/>
            <person name="Yoshida Y."/>
            <person name="Fujiwara M."/>
            <person name="Mori M."/>
            <person name="Tomita M."/>
            <person name="Arakawa K."/>
        </authorList>
    </citation>
    <scope>NUCLEOTIDE SEQUENCE [LARGE SCALE GENOMIC DNA]</scope>
</reference>
<accession>A0A4Y2Q0N5</accession>
<dbReference type="OrthoDB" id="8038552at2759"/>
<dbReference type="Proteomes" id="UP000499080">
    <property type="component" value="Unassembled WGS sequence"/>
</dbReference>
<protein>
    <submittedName>
        <fullName evidence="1">Uncharacterized protein</fullName>
    </submittedName>
</protein>